<organism evidence="2 3">
    <name type="scientific">Oleoguttula mirabilis</name>
    <dbReference type="NCBI Taxonomy" id="1507867"/>
    <lineage>
        <taxon>Eukaryota</taxon>
        <taxon>Fungi</taxon>
        <taxon>Dikarya</taxon>
        <taxon>Ascomycota</taxon>
        <taxon>Pezizomycotina</taxon>
        <taxon>Dothideomycetes</taxon>
        <taxon>Dothideomycetidae</taxon>
        <taxon>Mycosphaerellales</taxon>
        <taxon>Teratosphaeriaceae</taxon>
        <taxon>Oleoguttula</taxon>
    </lineage>
</organism>
<keyword evidence="3" id="KW-1185">Reference proteome</keyword>
<dbReference type="EMBL" id="JAVFHQ010000002">
    <property type="protein sequence ID" value="KAK4550225.1"/>
    <property type="molecule type" value="Genomic_DNA"/>
</dbReference>
<protein>
    <submittedName>
        <fullName evidence="2">Uncharacterized protein</fullName>
    </submittedName>
</protein>
<evidence type="ECO:0000313" key="2">
    <source>
        <dbReference type="EMBL" id="KAK4550225.1"/>
    </source>
</evidence>
<dbReference type="PANTHER" id="PTHR38049">
    <property type="entry name" value="RICIN B LECTIN DOMAIN-CONTAINING PROTEIN"/>
    <property type="match status" value="1"/>
</dbReference>
<evidence type="ECO:0000256" key="1">
    <source>
        <dbReference type="SAM" id="SignalP"/>
    </source>
</evidence>
<name>A0AAV9JYR7_9PEZI</name>
<proteinExistence type="predicted"/>
<comment type="caution">
    <text evidence="2">The sequence shown here is derived from an EMBL/GenBank/DDBJ whole genome shotgun (WGS) entry which is preliminary data.</text>
</comment>
<dbReference type="AlphaFoldDB" id="A0AAV9JYR7"/>
<dbReference type="PANTHER" id="PTHR38049:SF2">
    <property type="entry name" value="RICIN B LECTIN DOMAIN-CONTAINING PROTEIN"/>
    <property type="match status" value="1"/>
</dbReference>
<evidence type="ECO:0000313" key="3">
    <source>
        <dbReference type="Proteomes" id="UP001324427"/>
    </source>
</evidence>
<gene>
    <name evidence="2" type="ORF">LTR36_003192</name>
</gene>
<feature type="signal peptide" evidence="1">
    <location>
        <begin position="1"/>
        <end position="21"/>
    </location>
</feature>
<reference evidence="2 3" key="1">
    <citation type="submission" date="2021-11" db="EMBL/GenBank/DDBJ databases">
        <title>Black yeast isolated from Biological Soil Crust.</title>
        <authorList>
            <person name="Kurbessoian T."/>
        </authorList>
    </citation>
    <scope>NUCLEOTIDE SEQUENCE [LARGE SCALE GENOMIC DNA]</scope>
    <source>
        <strain evidence="2 3">CCFEE 5522</strain>
    </source>
</reference>
<keyword evidence="1" id="KW-0732">Signal</keyword>
<feature type="chain" id="PRO_5043575161" evidence="1">
    <location>
        <begin position="22"/>
        <end position="234"/>
    </location>
</feature>
<accession>A0AAV9JYR7</accession>
<dbReference type="Proteomes" id="UP001324427">
    <property type="component" value="Unassembled WGS sequence"/>
</dbReference>
<sequence>MVFGILTAVAACPAIIGTTEAIRHGQKNNSREEHRGRKYHLTVSLTRRSRYSAQFDSAEIVLKDNKLWVDTRKDVLEDFWPVTAYYLDYPGRKEVWRKAGYAKGEGFVTTINAQRFLNWVYVDQETHEVKYGVRAEAEPHLVGPWDCTQMERRLTFQGWEGFLAVQEEEGDEMWALYFDCEDDGLTGKDQIGHQDKRMLEVEVCRKELKRDRDAAINERAERMEMCEETGKTVT</sequence>